<keyword evidence="2" id="KW-1185">Reference proteome</keyword>
<evidence type="ECO:0000313" key="1">
    <source>
        <dbReference type="EMBL" id="MBA0811701.1"/>
    </source>
</evidence>
<dbReference type="OrthoDB" id="1855047at2759"/>
<evidence type="ECO:0000313" key="2">
    <source>
        <dbReference type="Proteomes" id="UP000593560"/>
    </source>
</evidence>
<protein>
    <submittedName>
        <fullName evidence="1">Uncharacterized protein</fullName>
    </submittedName>
</protein>
<dbReference type="EMBL" id="JABFAD010000010">
    <property type="protein sequence ID" value="MBA0811701.1"/>
    <property type="molecule type" value="Genomic_DNA"/>
</dbReference>
<accession>A0A7J9HPD6</accession>
<gene>
    <name evidence="1" type="ORF">Gohar_003574</name>
</gene>
<organism evidence="1 2">
    <name type="scientific">Gossypium harknessii</name>
    <dbReference type="NCBI Taxonomy" id="34285"/>
    <lineage>
        <taxon>Eukaryota</taxon>
        <taxon>Viridiplantae</taxon>
        <taxon>Streptophyta</taxon>
        <taxon>Embryophyta</taxon>
        <taxon>Tracheophyta</taxon>
        <taxon>Spermatophyta</taxon>
        <taxon>Magnoliopsida</taxon>
        <taxon>eudicotyledons</taxon>
        <taxon>Gunneridae</taxon>
        <taxon>Pentapetalae</taxon>
        <taxon>rosids</taxon>
        <taxon>malvids</taxon>
        <taxon>Malvales</taxon>
        <taxon>Malvaceae</taxon>
        <taxon>Malvoideae</taxon>
        <taxon>Gossypium</taxon>
    </lineage>
</organism>
<dbReference type="AlphaFoldDB" id="A0A7J9HPD6"/>
<reference evidence="1 2" key="1">
    <citation type="journal article" date="2019" name="Genome Biol. Evol.">
        <title>Insights into the evolution of the New World diploid cottons (Gossypium, subgenus Houzingenia) based on genome sequencing.</title>
        <authorList>
            <person name="Grover C.E."/>
            <person name="Arick M.A. 2nd"/>
            <person name="Thrash A."/>
            <person name="Conover J.L."/>
            <person name="Sanders W.S."/>
            <person name="Peterson D.G."/>
            <person name="Frelichowski J.E."/>
            <person name="Scheffler J.A."/>
            <person name="Scheffler B.E."/>
            <person name="Wendel J.F."/>
        </authorList>
    </citation>
    <scope>NUCLEOTIDE SEQUENCE [LARGE SCALE GENOMIC DNA]</scope>
    <source>
        <strain evidence="1">0</strain>
        <tissue evidence="1">Leaf</tissue>
    </source>
</reference>
<name>A0A7J9HPD6_9ROSI</name>
<dbReference type="Proteomes" id="UP000593560">
    <property type="component" value="Unassembled WGS sequence"/>
</dbReference>
<sequence length="141" mass="15880">MNHKIFIKRLLKPLLQIYALYKNTWKEAKRQIKGRMKMKKVHNLALGMAVLVILLSWMAFPALACSYNGGGSNNKGCKDCLSEQMKYGCPRCVPLLRCMARCLWGGSSRSKCMRRCDCDGGKPTLSDCKKCMSRCKCSCVA</sequence>
<comment type="caution">
    <text evidence="1">The sequence shown here is derived from an EMBL/GenBank/DDBJ whole genome shotgun (WGS) entry which is preliminary data.</text>
</comment>
<proteinExistence type="predicted"/>